<organism evidence="2">
    <name type="scientific">Myoviridae sp. cte0t5</name>
    <dbReference type="NCBI Taxonomy" id="2823549"/>
    <lineage>
        <taxon>Viruses</taxon>
        <taxon>Duplodnaviria</taxon>
        <taxon>Heunggongvirae</taxon>
        <taxon>Uroviricota</taxon>
        <taxon>Caudoviricetes</taxon>
    </lineage>
</organism>
<evidence type="ECO:0000313" key="2">
    <source>
        <dbReference type="EMBL" id="DAD69268.1"/>
    </source>
</evidence>
<feature type="region of interest" description="Disordered" evidence="1">
    <location>
        <begin position="14"/>
        <end position="36"/>
    </location>
</feature>
<proteinExistence type="predicted"/>
<feature type="compositionally biased region" description="Polar residues" evidence="1">
    <location>
        <begin position="21"/>
        <end position="36"/>
    </location>
</feature>
<name>A0A8S5LGW5_9CAUD</name>
<sequence length="36" mass="3491">MIASSSGLIGLQSGVAGNAGASLSPSPDFSTNQRPD</sequence>
<dbReference type="EMBL" id="BK014717">
    <property type="protein sequence ID" value="DAD69268.1"/>
    <property type="molecule type" value="Genomic_DNA"/>
</dbReference>
<evidence type="ECO:0000256" key="1">
    <source>
        <dbReference type="SAM" id="MobiDB-lite"/>
    </source>
</evidence>
<protein>
    <submittedName>
        <fullName evidence="2">Uncharacterized protein</fullName>
    </submittedName>
</protein>
<accession>A0A8S5LGW5</accession>
<reference evidence="2" key="1">
    <citation type="journal article" date="2021" name="Proc. Natl. Acad. Sci. U.S.A.">
        <title>A Catalog of Tens of Thousands of Viruses from Human Metagenomes Reveals Hidden Associations with Chronic Diseases.</title>
        <authorList>
            <person name="Tisza M.J."/>
            <person name="Buck C.B."/>
        </authorList>
    </citation>
    <scope>NUCLEOTIDE SEQUENCE</scope>
    <source>
        <strain evidence="2">Cte0t5</strain>
    </source>
</reference>